<dbReference type="Proteomes" id="UP001432027">
    <property type="component" value="Unassembled WGS sequence"/>
</dbReference>
<feature type="region of interest" description="Disordered" evidence="1">
    <location>
        <begin position="1"/>
        <end position="46"/>
    </location>
</feature>
<feature type="non-terminal residue" evidence="2">
    <location>
        <position position="1"/>
    </location>
</feature>
<dbReference type="EMBL" id="BTSX01000006">
    <property type="protein sequence ID" value="GMT07935.1"/>
    <property type="molecule type" value="Genomic_DNA"/>
</dbReference>
<gene>
    <name evidence="2" type="ORF">PENTCL1PPCAC_30109</name>
</gene>
<reference evidence="2" key="1">
    <citation type="submission" date="2023-10" db="EMBL/GenBank/DDBJ databases">
        <title>Genome assembly of Pristionchus species.</title>
        <authorList>
            <person name="Yoshida K."/>
            <person name="Sommer R.J."/>
        </authorList>
    </citation>
    <scope>NUCLEOTIDE SEQUENCE</scope>
    <source>
        <strain evidence="2">RS0144</strain>
    </source>
</reference>
<feature type="region of interest" description="Disordered" evidence="1">
    <location>
        <begin position="103"/>
        <end position="132"/>
    </location>
</feature>
<evidence type="ECO:0000313" key="2">
    <source>
        <dbReference type="EMBL" id="GMT07935.1"/>
    </source>
</evidence>
<keyword evidence="3" id="KW-1185">Reference proteome</keyword>
<feature type="compositionally biased region" description="Low complexity" evidence="1">
    <location>
        <begin position="1"/>
        <end position="19"/>
    </location>
</feature>
<comment type="caution">
    <text evidence="2">The sequence shown here is derived from an EMBL/GenBank/DDBJ whole genome shotgun (WGS) entry which is preliminary data.</text>
</comment>
<proteinExistence type="predicted"/>
<name>A0AAV5UPX9_9BILA</name>
<dbReference type="AlphaFoldDB" id="A0AAV5UPX9"/>
<sequence length="149" mass="15086">LTESVSSSFSISSHSWEPSVVAGTEKSAENEGPKSPESSLLDDSPATVDATDAISIESLLFAATWIWMKEGGVQHSNIRRSALAFSSGSSSCATGGITCAEMAADEDGPPTLSQASSKLLDDDDDAAAASAPVDARRGSFALGATTSAG</sequence>
<evidence type="ECO:0000256" key="1">
    <source>
        <dbReference type="SAM" id="MobiDB-lite"/>
    </source>
</evidence>
<evidence type="ECO:0000313" key="3">
    <source>
        <dbReference type="Proteomes" id="UP001432027"/>
    </source>
</evidence>
<protein>
    <submittedName>
        <fullName evidence="2">Uncharacterized protein</fullName>
    </submittedName>
</protein>
<accession>A0AAV5UPX9</accession>
<organism evidence="2 3">
    <name type="scientific">Pristionchus entomophagus</name>
    <dbReference type="NCBI Taxonomy" id="358040"/>
    <lineage>
        <taxon>Eukaryota</taxon>
        <taxon>Metazoa</taxon>
        <taxon>Ecdysozoa</taxon>
        <taxon>Nematoda</taxon>
        <taxon>Chromadorea</taxon>
        <taxon>Rhabditida</taxon>
        <taxon>Rhabditina</taxon>
        <taxon>Diplogasteromorpha</taxon>
        <taxon>Diplogasteroidea</taxon>
        <taxon>Neodiplogasteridae</taxon>
        <taxon>Pristionchus</taxon>
    </lineage>
</organism>